<evidence type="ECO:0000313" key="2">
    <source>
        <dbReference type="Proteomes" id="UP000189818"/>
    </source>
</evidence>
<gene>
    <name evidence="1" type="ORF">SAMN06295920_105250</name>
</gene>
<dbReference type="Proteomes" id="UP000189818">
    <property type="component" value="Unassembled WGS sequence"/>
</dbReference>
<dbReference type="RefSeq" id="WP_079648614.1">
    <property type="nucleotide sequence ID" value="NZ_FUYM01000005.1"/>
</dbReference>
<name>A0A1T5DKB6_9SPHN</name>
<sequence>MAGKRVRVRLTVGAENDLSGLYRRRLAQCGADGEDGADALLDRIVAAIEGLAEWPTRGPVPPELESLGIHAYRQLSLPAFRLIHLPEEDREGPVVTVMIVADARRDFRSLLEERLLGA</sequence>
<protein>
    <submittedName>
        <fullName evidence="1">ParE toxin of type II toxin-antitoxin system, parDE</fullName>
    </submittedName>
</protein>
<organism evidence="1 2">
    <name type="scientific">Rhizorhabdus histidinilytica</name>
    <dbReference type="NCBI Taxonomy" id="439228"/>
    <lineage>
        <taxon>Bacteria</taxon>
        <taxon>Pseudomonadati</taxon>
        <taxon>Pseudomonadota</taxon>
        <taxon>Alphaproteobacteria</taxon>
        <taxon>Sphingomonadales</taxon>
        <taxon>Sphingomonadaceae</taxon>
        <taxon>Rhizorhabdus</taxon>
    </lineage>
</organism>
<keyword evidence="2" id="KW-1185">Reference proteome</keyword>
<reference evidence="2" key="1">
    <citation type="submission" date="2017-02" db="EMBL/GenBank/DDBJ databases">
        <authorList>
            <person name="Varghese N."/>
            <person name="Submissions S."/>
        </authorList>
    </citation>
    <scope>NUCLEOTIDE SEQUENCE [LARGE SCALE GENOMIC DNA]</scope>
    <source>
        <strain evidence="2">UM2</strain>
    </source>
</reference>
<dbReference type="OrthoDB" id="9798046at2"/>
<dbReference type="STRING" id="439228.SAMN06295920_105250"/>
<dbReference type="AlphaFoldDB" id="A0A1T5DKB6"/>
<evidence type="ECO:0000313" key="1">
    <source>
        <dbReference type="EMBL" id="SKB72188.1"/>
    </source>
</evidence>
<dbReference type="EMBL" id="FUYM01000005">
    <property type="protein sequence ID" value="SKB72188.1"/>
    <property type="molecule type" value="Genomic_DNA"/>
</dbReference>
<proteinExistence type="predicted"/>
<dbReference type="InterPro" id="IPR035093">
    <property type="entry name" value="RelE/ParE_toxin_dom_sf"/>
</dbReference>
<accession>A0A1T5DKB6</accession>
<dbReference type="Gene3D" id="3.30.2310.20">
    <property type="entry name" value="RelE-like"/>
    <property type="match status" value="1"/>
</dbReference>